<dbReference type="EMBL" id="JACHHI010000001">
    <property type="protein sequence ID" value="MBB6477314.1"/>
    <property type="molecule type" value="Genomic_DNA"/>
</dbReference>
<dbReference type="GO" id="GO:0003735">
    <property type="term" value="F:structural constituent of ribosome"/>
    <property type="evidence" value="ECO:0007669"/>
    <property type="project" value="InterPro"/>
</dbReference>
<comment type="similarity">
    <text evidence="2 8">Belongs to the bacterial ribosomal protein bS20 family.</text>
</comment>
<comment type="caution">
    <text evidence="10">The sequence shown here is derived from an EMBL/GenBank/DDBJ whole genome shotgun (WGS) entry which is preliminary data.</text>
</comment>
<evidence type="ECO:0000256" key="8">
    <source>
        <dbReference type="HAMAP-Rule" id="MF_00500"/>
    </source>
</evidence>
<evidence type="ECO:0000313" key="11">
    <source>
        <dbReference type="Proteomes" id="UP000591941"/>
    </source>
</evidence>
<keyword evidence="3 8" id="KW-0699">rRNA-binding</keyword>
<accession>A0A841QXK1</accession>
<organism evidence="10 11">
    <name type="scientific">Negativicoccus succinicivorans</name>
    <dbReference type="NCBI Taxonomy" id="620903"/>
    <lineage>
        <taxon>Bacteria</taxon>
        <taxon>Bacillati</taxon>
        <taxon>Bacillota</taxon>
        <taxon>Negativicutes</taxon>
        <taxon>Veillonellales</taxon>
        <taxon>Veillonellaceae</taxon>
        <taxon>Negativicoccus</taxon>
    </lineage>
</organism>
<dbReference type="GO" id="GO:0015935">
    <property type="term" value="C:small ribosomal subunit"/>
    <property type="evidence" value="ECO:0007669"/>
    <property type="project" value="TreeGrafter"/>
</dbReference>
<evidence type="ECO:0000256" key="6">
    <source>
        <dbReference type="ARBA" id="ARBA00023274"/>
    </source>
</evidence>
<evidence type="ECO:0000256" key="5">
    <source>
        <dbReference type="ARBA" id="ARBA00022980"/>
    </source>
</evidence>
<name>A0A841QXK1_9FIRM</name>
<feature type="region of interest" description="Disordered" evidence="9">
    <location>
        <begin position="1"/>
        <end position="29"/>
    </location>
</feature>
<dbReference type="FunFam" id="1.20.58.110:FF:000001">
    <property type="entry name" value="30S ribosomal protein S20"/>
    <property type="match status" value="1"/>
</dbReference>
<comment type="function">
    <text evidence="1 8">Binds directly to 16S ribosomal RNA.</text>
</comment>
<proteinExistence type="inferred from homology"/>
<evidence type="ECO:0000256" key="2">
    <source>
        <dbReference type="ARBA" id="ARBA00007634"/>
    </source>
</evidence>
<keyword evidence="6 8" id="KW-0687">Ribonucleoprotein</keyword>
<dbReference type="PANTHER" id="PTHR33398:SF1">
    <property type="entry name" value="SMALL RIBOSOMAL SUBUNIT PROTEIN BS20C"/>
    <property type="match status" value="1"/>
</dbReference>
<feature type="region of interest" description="Disordered" evidence="9">
    <location>
        <begin position="72"/>
        <end position="92"/>
    </location>
</feature>
<reference evidence="10 11" key="1">
    <citation type="submission" date="2020-08" db="EMBL/GenBank/DDBJ databases">
        <title>Genomic Encyclopedia of Type Strains, Phase IV (KMG-IV): sequencing the most valuable type-strain genomes for metagenomic binning, comparative biology and taxonomic classification.</title>
        <authorList>
            <person name="Goeker M."/>
        </authorList>
    </citation>
    <scope>NUCLEOTIDE SEQUENCE [LARGE SCALE GENOMIC DNA]</scope>
    <source>
        <strain evidence="10 11">DSM 21255</strain>
    </source>
</reference>
<dbReference type="Pfam" id="PF01649">
    <property type="entry name" value="Ribosomal_S20p"/>
    <property type="match status" value="1"/>
</dbReference>
<dbReference type="GO" id="GO:0070181">
    <property type="term" value="F:small ribosomal subunit rRNA binding"/>
    <property type="evidence" value="ECO:0007669"/>
    <property type="project" value="TreeGrafter"/>
</dbReference>
<evidence type="ECO:0000256" key="1">
    <source>
        <dbReference type="ARBA" id="ARBA00003134"/>
    </source>
</evidence>
<dbReference type="GO" id="GO:0005829">
    <property type="term" value="C:cytosol"/>
    <property type="evidence" value="ECO:0007669"/>
    <property type="project" value="TreeGrafter"/>
</dbReference>
<dbReference type="NCBIfam" id="TIGR00029">
    <property type="entry name" value="S20"/>
    <property type="match status" value="1"/>
</dbReference>
<dbReference type="AlphaFoldDB" id="A0A841QXK1"/>
<sequence>MPQIKSSIKSMKTDAERRAQNTATKSRIRTATKRTVDAIAAGDAEAAQAAFNNASKLIDKAASKGVIHKNNAARKKSALRNKLQAQNDAEAK</sequence>
<dbReference type="InterPro" id="IPR002583">
    <property type="entry name" value="Ribosomal_bS20"/>
</dbReference>
<keyword evidence="5 8" id="KW-0689">Ribosomal protein</keyword>
<feature type="compositionally biased region" description="Polar residues" evidence="9">
    <location>
        <begin position="1"/>
        <end position="10"/>
    </location>
</feature>
<dbReference type="RefSeq" id="WP_024049051.1">
    <property type="nucleotide sequence ID" value="NZ_CABWNB010000001.1"/>
</dbReference>
<evidence type="ECO:0000313" key="10">
    <source>
        <dbReference type="EMBL" id="MBB6477314.1"/>
    </source>
</evidence>
<evidence type="ECO:0000256" key="4">
    <source>
        <dbReference type="ARBA" id="ARBA00022884"/>
    </source>
</evidence>
<dbReference type="Proteomes" id="UP000591941">
    <property type="component" value="Unassembled WGS sequence"/>
</dbReference>
<evidence type="ECO:0000256" key="9">
    <source>
        <dbReference type="SAM" id="MobiDB-lite"/>
    </source>
</evidence>
<dbReference type="Gene3D" id="1.20.58.110">
    <property type="entry name" value="Ribosomal protein S20"/>
    <property type="match status" value="1"/>
</dbReference>
<dbReference type="OrthoDB" id="9808392at2"/>
<keyword evidence="4 8" id="KW-0694">RNA-binding</keyword>
<dbReference type="HAMAP" id="MF_00500">
    <property type="entry name" value="Ribosomal_bS20"/>
    <property type="match status" value="1"/>
</dbReference>
<evidence type="ECO:0000256" key="3">
    <source>
        <dbReference type="ARBA" id="ARBA00022730"/>
    </source>
</evidence>
<protein>
    <recommendedName>
        <fullName evidence="7 8">Small ribosomal subunit protein bS20</fullName>
    </recommendedName>
</protein>
<feature type="compositionally biased region" description="Polar residues" evidence="9">
    <location>
        <begin position="83"/>
        <end position="92"/>
    </location>
</feature>
<evidence type="ECO:0000256" key="7">
    <source>
        <dbReference type="ARBA" id="ARBA00035136"/>
    </source>
</evidence>
<dbReference type="GO" id="GO:0006412">
    <property type="term" value="P:translation"/>
    <property type="evidence" value="ECO:0007669"/>
    <property type="project" value="UniProtKB-UniRule"/>
</dbReference>
<dbReference type="GeneID" id="93485626"/>
<keyword evidence="11" id="KW-1185">Reference proteome</keyword>
<dbReference type="SUPFAM" id="SSF46992">
    <property type="entry name" value="Ribosomal protein S20"/>
    <property type="match status" value="1"/>
</dbReference>
<dbReference type="PANTHER" id="PTHR33398">
    <property type="entry name" value="30S RIBOSOMAL PROTEIN S20"/>
    <property type="match status" value="1"/>
</dbReference>
<dbReference type="InterPro" id="IPR036510">
    <property type="entry name" value="Ribosomal_bS20_sf"/>
</dbReference>
<gene>
    <name evidence="8" type="primary">rpsT</name>
    <name evidence="10" type="ORF">HNR45_000336</name>
</gene>